<comment type="caution">
    <text evidence="1">The sequence shown here is derived from an EMBL/GenBank/DDBJ whole genome shotgun (WGS) entry which is preliminary data.</text>
</comment>
<name>A0A0F9IGH4_9ZZZZ</name>
<evidence type="ECO:0000313" key="1">
    <source>
        <dbReference type="EMBL" id="KKM26592.1"/>
    </source>
</evidence>
<dbReference type="EMBL" id="LAZR01012483">
    <property type="protein sequence ID" value="KKM26592.1"/>
    <property type="molecule type" value="Genomic_DNA"/>
</dbReference>
<accession>A0A0F9IGH4</accession>
<protein>
    <recommendedName>
        <fullName evidence="2">Core-binding (CB) domain-containing protein</fullName>
    </recommendedName>
</protein>
<proteinExistence type="predicted"/>
<dbReference type="AlphaFoldDB" id="A0A0F9IGH4"/>
<evidence type="ECO:0008006" key="2">
    <source>
        <dbReference type="Google" id="ProtNLM"/>
    </source>
</evidence>
<reference evidence="1" key="1">
    <citation type="journal article" date="2015" name="Nature">
        <title>Complex archaea that bridge the gap between prokaryotes and eukaryotes.</title>
        <authorList>
            <person name="Spang A."/>
            <person name="Saw J.H."/>
            <person name="Jorgensen S.L."/>
            <person name="Zaremba-Niedzwiedzka K."/>
            <person name="Martijn J."/>
            <person name="Lind A.E."/>
            <person name="van Eijk R."/>
            <person name="Schleper C."/>
            <person name="Guy L."/>
            <person name="Ettema T.J."/>
        </authorList>
    </citation>
    <scope>NUCLEOTIDE SEQUENCE</scope>
</reference>
<gene>
    <name evidence="1" type="ORF">LCGC14_1583250</name>
</gene>
<sequence length="254" mass="29517">MPEHESLELYEAIDDYYAAQEDREPQIKRAWAVEHLQALASTGKSDDELLMVWDDINALSIFIEDMPNTDLSTIPHWQYSAFMQWADQCLDEPGYSLRLEHVRRLMGNIREFYQFLVDKAHMSNLREISSAFDYICGRDEVRLIETLPYTGAEHWLTARATFHEGRVKREAVFSISDQWLLLLLASVGGSWNHMGRLASTVSTRGGGTRKLAIYNLRRKLKRIGYENKPEDILMCTCSLDDDELDRATRWFFRG</sequence>
<organism evidence="1">
    <name type="scientific">marine sediment metagenome</name>
    <dbReference type="NCBI Taxonomy" id="412755"/>
    <lineage>
        <taxon>unclassified sequences</taxon>
        <taxon>metagenomes</taxon>
        <taxon>ecological metagenomes</taxon>
    </lineage>
</organism>